<proteinExistence type="predicted"/>
<dbReference type="Gene3D" id="2.30.110.10">
    <property type="entry name" value="Electron Transport, Fmn-binding Protein, Chain A"/>
    <property type="match status" value="1"/>
</dbReference>
<dbReference type="Proteomes" id="UP001434337">
    <property type="component" value="Chromosome"/>
</dbReference>
<keyword evidence="3" id="KW-1185">Reference proteome</keyword>
<feature type="domain" description="Flavin reductase like" evidence="1">
    <location>
        <begin position="23"/>
        <end position="164"/>
    </location>
</feature>
<evidence type="ECO:0000313" key="3">
    <source>
        <dbReference type="Proteomes" id="UP001434337"/>
    </source>
</evidence>
<sequence>MSIHAEHPFAPPPEQRDAARRFRGRLVSPVTLFLTGAGALRAGLTVSSVVVVLGEPALVVGFVDPASEFALALGDHFTVTILTPADRALADAFGAVAPAPGGPFRLAEFRDTAWGPRPAASRSWLGATVRQRRPLGWAEEIVAEINHVDIADSGAGEAGSADAGSAEDPVAHLRARYRRLA</sequence>
<dbReference type="SUPFAM" id="SSF50475">
    <property type="entry name" value="FMN-binding split barrel"/>
    <property type="match status" value="1"/>
</dbReference>
<protein>
    <submittedName>
        <fullName evidence="2">Flavin reductase</fullName>
    </submittedName>
</protein>
<dbReference type="Pfam" id="PF01613">
    <property type="entry name" value="Flavin_Reduct"/>
    <property type="match status" value="1"/>
</dbReference>
<organism evidence="2 3">
    <name type="scientific">Propioniciclava soli</name>
    <dbReference type="NCBI Taxonomy" id="2775081"/>
    <lineage>
        <taxon>Bacteria</taxon>
        <taxon>Bacillati</taxon>
        <taxon>Actinomycetota</taxon>
        <taxon>Actinomycetes</taxon>
        <taxon>Propionibacteriales</taxon>
        <taxon>Propionibacteriaceae</taxon>
        <taxon>Propioniciclava</taxon>
    </lineage>
</organism>
<evidence type="ECO:0000313" key="2">
    <source>
        <dbReference type="EMBL" id="WZW99474.1"/>
    </source>
</evidence>
<dbReference type="SMART" id="SM00903">
    <property type="entry name" value="Flavin_Reduct"/>
    <property type="match status" value="1"/>
</dbReference>
<gene>
    <name evidence="2" type="ORF">PCC79_04570</name>
</gene>
<accession>A0ABZ3C9L8</accession>
<name>A0ABZ3C9L8_9ACTN</name>
<reference evidence="2 3" key="1">
    <citation type="journal article" date="2023" name="Environ Microbiome">
        <title>A coral-associated actinobacterium mitigates coral bleaching under heat stress.</title>
        <authorList>
            <person name="Li J."/>
            <person name="Zou Y."/>
            <person name="Li Q."/>
            <person name="Zhang J."/>
            <person name="Bourne D.G."/>
            <person name="Lyu Y."/>
            <person name="Liu C."/>
            <person name="Zhang S."/>
        </authorList>
    </citation>
    <scope>NUCLEOTIDE SEQUENCE [LARGE SCALE GENOMIC DNA]</scope>
    <source>
        <strain evidence="2 3">SCSIO 13291</strain>
    </source>
</reference>
<dbReference type="InterPro" id="IPR012349">
    <property type="entry name" value="Split_barrel_FMN-bd"/>
</dbReference>
<dbReference type="RefSeq" id="WP_232549016.1">
    <property type="nucleotide sequence ID" value="NZ_CP115965.1"/>
</dbReference>
<dbReference type="InterPro" id="IPR002563">
    <property type="entry name" value="Flavin_Rdtase-like_dom"/>
</dbReference>
<evidence type="ECO:0000259" key="1">
    <source>
        <dbReference type="SMART" id="SM00903"/>
    </source>
</evidence>
<dbReference type="EMBL" id="CP115965">
    <property type="protein sequence ID" value="WZW99474.1"/>
    <property type="molecule type" value="Genomic_DNA"/>
</dbReference>